<proteinExistence type="inferred from homology"/>
<feature type="signal peptide" evidence="4">
    <location>
        <begin position="1"/>
        <end position="28"/>
    </location>
</feature>
<comment type="caution">
    <text evidence="5">The sequence shown here is derived from an EMBL/GenBank/DDBJ whole genome shotgun (WGS) entry which is preliminary data.</text>
</comment>
<protein>
    <submittedName>
        <fullName evidence="5">Multiple sugar transport system substrate-binding protein</fullName>
    </submittedName>
</protein>
<sequence>MSGMERPARLGLALAAGLAVALAGGAGAQEAGKVEIVYATFLDPTNTKDPRAAAQSRMVEAFEKANPGITVRVEVDSNQQASMRALRSRAGSPDVFRVNNFNAPEFVATGSVLPLDDLIARDKVDMKDWLLPLDAAKIDGKLYGMQQDFRIPILIYRKSLLEKAGVTPPRTFEEVCEAGGKLSKLGTVIGYAVPLGTSGGLGGAQPLAENMFSSMATETTGHYFAADGKAMTIDPDQLLKTLRTIKDLYGKCGATPKASVQFGYNEVHDGLRAGNVAMATYGLFRFRAIQQGGAGEDLAWAPPPAFAPDGKMAAYGYTVAVNANTAQKEAAWQFVKFMGSPEAQAIAAEGGEVVARASVYENAPLFKTPDGQRQKEWAQLIASRGQFLSYSIALTAFHQVIGDAAQRMVLRDMSPEDARSAIEKGYKDALAKATR</sequence>
<comment type="similarity">
    <text evidence="2">Belongs to the bacterial solute-binding protein 1 family.</text>
</comment>
<reference evidence="5 6" key="1">
    <citation type="submission" date="2023-07" db="EMBL/GenBank/DDBJ databases">
        <title>Genomic Encyclopedia of Type Strains, Phase IV (KMG-IV): sequencing the most valuable type-strain genomes for metagenomic binning, comparative biology and taxonomic classification.</title>
        <authorList>
            <person name="Goeker M."/>
        </authorList>
    </citation>
    <scope>NUCLEOTIDE SEQUENCE [LARGE SCALE GENOMIC DNA]</scope>
    <source>
        <strain evidence="5 6">DSM 19619</strain>
    </source>
</reference>
<dbReference type="PANTHER" id="PTHR43649:SF12">
    <property type="entry name" value="DIACETYLCHITOBIOSE BINDING PROTEIN DASA"/>
    <property type="match status" value="1"/>
</dbReference>
<feature type="chain" id="PRO_5046156675" evidence="4">
    <location>
        <begin position="29"/>
        <end position="435"/>
    </location>
</feature>
<evidence type="ECO:0000256" key="4">
    <source>
        <dbReference type="SAM" id="SignalP"/>
    </source>
</evidence>
<keyword evidence="6" id="KW-1185">Reference proteome</keyword>
<dbReference type="InterPro" id="IPR050490">
    <property type="entry name" value="Bact_solute-bd_prot1"/>
</dbReference>
<dbReference type="EMBL" id="JAUSVX010000001">
    <property type="protein sequence ID" value="MDQ0467689.1"/>
    <property type="molecule type" value="Genomic_DNA"/>
</dbReference>
<dbReference type="Proteomes" id="UP001242480">
    <property type="component" value="Unassembled WGS sequence"/>
</dbReference>
<accession>A0ABU0J0A9</accession>
<dbReference type="Pfam" id="PF01547">
    <property type="entry name" value="SBP_bac_1"/>
    <property type="match status" value="1"/>
</dbReference>
<keyword evidence="3" id="KW-0574">Periplasm</keyword>
<evidence type="ECO:0000256" key="3">
    <source>
        <dbReference type="ARBA" id="ARBA00022764"/>
    </source>
</evidence>
<organism evidence="5 6">
    <name type="scientific">Labrys wisconsinensis</name>
    <dbReference type="NCBI Taxonomy" id="425677"/>
    <lineage>
        <taxon>Bacteria</taxon>
        <taxon>Pseudomonadati</taxon>
        <taxon>Pseudomonadota</taxon>
        <taxon>Alphaproteobacteria</taxon>
        <taxon>Hyphomicrobiales</taxon>
        <taxon>Xanthobacteraceae</taxon>
        <taxon>Labrys</taxon>
    </lineage>
</organism>
<keyword evidence="5" id="KW-0813">Transport</keyword>
<keyword evidence="5" id="KW-0762">Sugar transport</keyword>
<dbReference type="Gene3D" id="3.40.190.10">
    <property type="entry name" value="Periplasmic binding protein-like II"/>
    <property type="match status" value="1"/>
</dbReference>
<evidence type="ECO:0000256" key="2">
    <source>
        <dbReference type="ARBA" id="ARBA00008520"/>
    </source>
</evidence>
<evidence type="ECO:0000313" key="5">
    <source>
        <dbReference type="EMBL" id="MDQ0467689.1"/>
    </source>
</evidence>
<comment type="subcellular location">
    <subcellularLocation>
        <location evidence="1">Periplasm</location>
    </subcellularLocation>
</comment>
<dbReference type="SUPFAM" id="SSF53850">
    <property type="entry name" value="Periplasmic binding protein-like II"/>
    <property type="match status" value="1"/>
</dbReference>
<name>A0ABU0J0A9_9HYPH</name>
<evidence type="ECO:0000313" key="6">
    <source>
        <dbReference type="Proteomes" id="UP001242480"/>
    </source>
</evidence>
<dbReference type="PANTHER" id="PTHR43649">
    <property type="entry name" value="ARABINOSE-BINDING PROTEIN-RELATED"/>
    <property type="match status" value="1"/>
</dbReference>
<dbReference type="InterPro" id="IPR006059">
    <property type="entry name" value="SBP"/>
</dbReference>
<keyword evidence="4" id="KW-0732">Signal</keyword>
<evidence type="ECO:0000256" key="1">
    <source>
        <dbReference type="ARBA" id="ARBA00004418"/>
    </source>
</evidence>
<gene>
    <name evidence="5" type="ORF">QO011_000684</name>
</gene>
<dbReference type="RefSeq" id="WP_307267677.1">
    <property type="nucleotide sequence ID" value="NZ_JAUSVX010000001.1"/>
</dbReference>